<comment type="caution">
    <text evidence="4">The sequence shown here is derived from an EMBL/GenBank/DDBJ whole genome shotgun (WGS) entry which is preliminary data.</text>
</comment>
<organism evidence="4">
    <name type="scientific">marine sediment metagenome</name>
    <dbReference type="NCBI Taxonomy" id="412755"/>
    <lineage>
        <taxon>unclassified sequences</taxon>
        <taxon>metagenomes</taxon>
        <taxon>ecological metagenomes</taxon>
    </lineage>
</organism>
<dbReference type="PROSITE" id="PS51332">
    <property type="entry name" value="B12_BINDING"/>
    <property type="match status" value="1"/>
</dbReference>
<dbReference type="GO" id="GO:0050667">
    <property type="term" value="P:homocysteine metabolic process"/>
    <property type="evidence" value="ECO:0007669"/>
    <property type="project" value="TreeGrafter"/>
</dbReference>
<keyword evidence="1" id="KW-0479">Metal-binding</keyword>
<dbReference type="InterPro" id="IPR006158">
    <property type="entry name" value="Cobalamin-bd"/>
</dbReference>
<evidence type="ECO:0000256" key="1">
    <source>
        <dbReference type="ARBA" id="ARBA00022723"/>
    </source>
</evidence>
<dbReference type="GO" id="GO:0031419">
    <property type="term" value="F:cobalamin binding"/>
    <property type="evidence" value="ECO:0007669"/>
    <property type="project" value="InterPro"/>
</dbReference>
<dbReference type="GO" id="GO:0008705">
    <property type="term" value="F:methionine synthase activity"/>
    <property type="evidence" value="ECO:0007669"/>
    <property type="project" value="TreeGrafter"/>
</dbReference>
<dbReference type="PANTHER" id="PTHR45833:SF1">
    <property type="entry name" value="METHIONINE SYNTHASE"/>
    <property type="match status" value="1"/>
</dbReference>
<feature type="non-terminal residue" evidence="4">
    <location>
        <position position="1"/>
    </location>
</feature>
<dbReference type="AlphaFoldDB" id="X1R3R4"/>
<reference evidence="4" key="1">
    <citation type="journal article" date="2014" name="Front. Microbiol.">
        <title>High frequency of phylogenetically diverse reductive dehalogenase-homologous genes in deep subseafloor sedimentary metagenomes.</title>
        <authorList>
            <person name="Kawai M."/>
            <person name="Futagami T."/>
            <person name="Toyoda A."/>
            <person name="Takaki Y."/>
            <person name="Nishi S."/>
            <person name="Hori S."/>
            <person name="Arai W."/>
            <person name="Tsubouchi T."/>
            <person name="Morono Y."/>
            <person name="Uchiyama I."/>
            <person name="Ito T."/>
            <person name="Fujiyama A."/>
            <person name="Inagaki F."/>
            <person name="Takami H."/>
        </authorList>
    </citation>
    <scope>NUCLEOTIDE SEQUENCE</scope>
    <source>
        <strain evidence="4">Expedition CK06-06</strain>
    </source>
</reference>
<sequence>AGDLHDLGKNIFMNFARGAGFEVIDLGTDVAKEKFVGAVKEHSPLALGMSCLLTVTTGEIGKVIEELKGQGIRDKVKVIIGGACLTEHFSKEVGADAFAPDAVTGTDIIKKWSAS</sequence>
<dbReference type="InterPro" id="IPR050554">
    <property type="entry name" value="Met_Synthase/Corrinoid"/>
</dbReference>
<dbReference type="GO" id="GO:0046653">
    <property type="term" value="P:tetrahydrofolate metabolic process"/>
    <property type="evidence" value="ECO:0007669"/>
    <property type="project" value="TreeGrafter"/>
</dbReference>
<proteinExistence type="predicted"/>
<dbReference type="EMBL" id="BARV01039539">
    <property type="protein sequence ID" value="GAI57755.1"/>
    <property type="molecule type" value="Genomic_DNA"/>
</dbReference>
<dbReference type="SUPFAM" id="SSF52242">
    <property type="entry name" value="Cobalamin (vitamin B12)-binding domain"/>
    <property type="match status" value="1"/>
</dbReference>
<name>X1R3R4_9ZZZZ</name>
<accession>X1R3R4</accession>
<gene>
    <name evidence="4" type="ORF">S06H3_60573</name>
</gene>
<dbReference type="InterPro" id="IPR036724">
    <property type="entry name" value="Cobalamin-bd_sf"/>
</dbReference>
<protein>
    <recommendedName>
        <fullName evidence="3">B12-binding domain-containing protein</fullName>
    </recommendedName>
</protein>
<evidence type="ECO:0000259" key="3">
    <source>
        <dbReference type="PROSITE" id="PS51332"/>
    </source>
</evidence>
<dbReference type="GO" id="GO:0005829">
    <property type="term" value="C:cytosol"/>
    <property type="evidence" value="ECO:0007669"/>
    <property type="project" value="TreeGrafter"/>
</dbReference>
<keyword evidence="2" id="KW-0170">Cobalt</keyword>
<dbReference type="Gene3D" id="3.40.50.280">
    <property type="entry name" value="Cobalamin-binding domain"/>
    <property type="match status" value="1"/>
</dbReference>
<feature type="domain" description="B12-binding" evidence="3">
    <location>
        <begin position="1"/>
        <end position="115"/>
    </location>
</feature>
<dbReference type="Pfam" id="PF02310">
    <property type="entry name" value="B12-binding"/>
    <property type="match status" value="1"/>
</dbReference>
<evidence type="ECO:0000256" key="2">
    <source>
        <dbReference type="ARBA" id="ARBA00023285"/>
    </source>
</evidence>
<evidence type="ECO:0000313" key="4">
    <source>
        <dbReference type="EMBL" id="GAI57755.1"/>
    </source>
</evidence>
<dbReference type="PANTHER" id="PTHR45833">
    <property type="entry name" value="METHIONINE SYNTHASE"/>
    <property type="match status" value="1"/>
</dbReference>
<dbReference type="GO" id="GO:0046872">
    <property type="term" value="F:metal ion binding"/>
    <property type="evidence" value="ECO:0007669"/>
    <property type="project" value="UniProtKB-KW"/>
</dbReference>